<gene>
    <name evidence="5" type="ORF">AMYX_00920</name>
</gene>
<evidence type="ECO:0000256" key="1">
    <source>
        <dbReference type="ARBA" id="ARBA00022448"/>
    </source>
</evidence>
<name>A0A7I9VG29_9BACT</name>
<dbReference type="Pfam" id="PF00005">
    <property type="entry name" value="ABC_tran"/>
    <property type="match status" value="1"/>
</dbReference>
<dbReference type="InterPro" id="IPR017871">
    <property type="entry name" value="ABC_transporter-like_CS"/>
</dbReference>
<dbReference type="InterPro" id="IPR003593">
    <property type="entry name" value="AAA+_ATPase"/>
</dbReference>
<dbReference type="CDD" id="cd03230">
    <property type="entry name" value="ABC_DR_subfamily_A"/>
    <property type="match status" value="1"/>
</dbReference>
<reference evidence="6" key="1">
    <citation type="journal article" date="2020" name="Appl. Environ. Microbiol.">
        <title>Diazotrophic Anaeromyxobacter Isolates from Soils.</title>
        <authorList>
            <person name="Masuda Y."/>
            <person name="Yamanaka H."/>
            <person name="Xu Z.X."/>
            <person name="Shiratori Y."/>
            <person name="Aono T."/>
            <person name="Amachi S."/>
            <person name="Senoo K."/>
            <person name="Itoh H."/>
        </authorList>
    </citation>
    <scope>NUCLEOTIDE SEQUENCE [LARGE SCALE GENOMIC DNA]</scope>
    <source>
        <strain evidence="6">R267</strain>
    </source>
</reference>
<proteinExistence type="predicted"/>
<dbReference type="PANTHER" id="PTHR42711:SF10">
    <property type="entry name" value="ABC TRANSPORTER ATP-BINDING PROTEIN"/>
    <property type="match status" value="1"/>
</dbReference>
<dbReference type="SUPFAM" id="SSF52540">
    <property type="entry name" value="P-loop containing nucleoside triphosphate hydrolases"/>
    <property type="match status" value="1"/>
</dbReference>
<dbReference type="InterPro" id="IPR050763">
    <property type="entry name" value="ABC_transporter_ATP-binding"/>
</dbReference>
<dbReference type="InterPro" id="IPR027417">
    <property type="entry name" value="P-loop_NTPase"/>
</dbReference>
<feature type="domain" description="ABC transporter" evidence="4">
    <location>
        <begin position="6"/>
        <end position="234"/>
    </location>
</feature>
<comment type="caution">
    <text evidence="5">The sequence shown here is derived from an EMBL/GenBank/DDBJ whole genome shotgun (WGS) entry which is preliminary data.</text>
</comment>
<sequence length="318" mass="34180">MPTPVVTLRGVKKRFAAFQALAGVTLDIQAGEIFALLGPNGAGKTTLISIVAGLLRASEGEVRVLGRDVVSDYRFTRRAVGVVPQEINFDPFFTVEESLRIQAGYFDVELPEARLVELLEALDLVAKRRANTRALSGGMKRRLLIGKALVHDPKVLFLDEPTAGVDVELRQSLWRYVRLLRDRGTTIVLTTHYLEEAEELADRIGVIDRGRLLVLDDKDALMRRHAGKTLRATLAAPASALPPELSAVGARLEEDGLVVAVDAAPGASFGAALAAFARSGLQVKDVETTRMRLEDVFVSLLRAGGGGASAAAAPREAP</sequence>
<evidence type="ECO:0000259" key="4">
    <source>
        <dbReference type="PROSITE" id="PS50893"/>
    </source>
</evidence>
<dbReference type="GO" id="GO:0016887">
    <property type="term" value="F:ATP hydrolysis activity"/>
    <property type="evidence" value="ECO:0007669"/>
    <property type="project" value="InterPro"/>
</dbReference>
<keyword evidence="1" id="KW-0813">Transport</keyword>
<organism evidence="5 6">
    <name type="scientific">Anaeromyxobacter diazotrophicus</name>
    <dbReference type="NCBI Taxonomy" id="2590199"/>
    <lineage>
        <taxon>Bacteria</taxon>
        <taxon>Pseudomonadati</taxon>
        <taxon>Myxococcota</taxon>
        <taxon>Myxococcia</taxon>
        <taxon>Myxococcales</taxon>
        <taxon>Cystobacterineae</taxon>
        <taxon>Anaeromyxobacteraceae</taxon>
        <taxon>Anaeromyxobacter</taxon>
    </lineage>
</organism>
<evidence type="ECO:0000313" key="5">
    <source>
        <dbReference type="EMBL" id="GEJ55351.1"/>
    </source>
</evidence>
<protein>
    <submittedName>
        <fullName evidence="5">ABC transporter ATP-binding subunit</fullName>
    </submittedName>
</protein>
<dbReference type="PROSITE" id="PS00211">
    <property type="entry name" value="ABC_TRANSPORTER_1"/>
    <property type="match status" value="1"/>
</dbReference>
<dbReference type="GO" id="GO:0005524">
    <property type="term" value="F:ATP binding"/>
    <property type="evidence" value="ECO:0007669"/>
    <property type="project" value="UniProtKB-KW"/>
</dbReference>
<dbReference type="PROSITE" id="PS50893">
    <property type="entry name" value="ABC_TRANSPORTER_2"/>
    <property type="match status" value="1"/>
</dbReference>
<dbReference type="AlphaFoldDB" id="A0A7I9VG29"/>
<dbReference type="EMBL" id="BJTG01000001">
    <property type="protein sequence ID" value="GEJ55351.1"/>
    <property type="molecule type" value="Genomic_DNA"/>
</dbReference>
<dbReference type="PANTHER" id="PTHR42711">
    <property type="entry name" value="ABC TRANSPORTER ATP-BINDING PROTEIN"/>
    <property type="match status" value="1"/>
</dbReference>
<dbReference type="SMART" id="SM00382">
    <property type="entry name" value="AAA"/>
    <property type="match status" value="1"/>
</dbReference>
<dbReference type="RefSeq" id="WP_176062160.1">
    <property type="nucleotide sequence ID" value="NZ_BJTG01000001.1"/>
</dbReference>
<evidence type="ECO:0000256" key="3">
    <source>
        <dbReference type="ARBA" id="ARBA00022840"/>
    </source>
</evidence>
<dbReference type="InterPro" id="IPR003439">
    <property type="entry name" value="ABC_transporter-like_ATP-bd"/>
</dbReference>
<dbReference type="Proteomes" id="UP000503640">
    <property type="component" value="Unassembled WGS sequence"/>
</dbReference>
<dbReference type="Gene3D" id="3.40.50.300">
    <property type="entry name" value="P-loop containing nucleotide triphosphate hydrolases"/>
    <property type="match status" value="1"/>
</dbReference>
<accession>A0A7I9VG29</accession>
<keyword evidence="2" id="KW-0547">Nucleotide-binding</keyword>
<evidence type="ECO:0000313" key="6">
    <source>
        <dbReference type="Proteomes" id="UP000503640"/>
    </source>
</evidence>
<keyword evidence="3 5" id="KW-0067">ATP-binding</keyword>
<evidence type="ECO:0000256" key="2">
    <source>
        <dbReference type="ARBA" id="ARBA00022741"/>
    </source>
</evidence>
<keyword evidence="6" id="KW-1185">Reference proteome</keyword>